<sequence length="88" mass="9778">MLVVEPAKGNNYSIVEELQSWKSSSEAKLDFLMLQCAGVHVSWSRYGFRCPGYTKVCHQTPRMISLGPLLIKEGYALIGISSKKIISS</sequence>
<comment type="caution">
    <text evidence="1">The sequence shown here is derived from an EMBL/GenBank/DDBJ whole genome shotgun (WGS) entry which is preliminary data.</text>
</comment>
<evidence type="ECO:0000313" key="2">
    <source>
        <dbReference type="Proteomes" id="UP000631114"/>
    </source>
</evidence>
<proteinExistence type="predicted"/>
<organism evidence="1 2">
    <name type="scientific">Coptis chinensis</name>
    <dbReference type="NCBI Taxonomy" id="261450"/>
    <lineage>
        <taxon>Eukaryota</taxon>
        <taxon>Viridiplantae</taxon>
        <taxon>Streptophyta</taxon>
        <taxon>Embryophyta</taxon>
        <taxon>Tracheophyta</taxon>
        <taxon>Spermatophyta</taxon>
        <taxon>Magnoliopsida</taxon>
        <taxon>Ranunculales</taxon>
        <taxon>Ranunculaceae</taxon>
        <taxon>Coptidoideae</taxon>
        <taxon>Coptis</taxon>
    </lineage>
</organism>
<keyword evidence="2" id="KW-1185">Reference proteome</keyword>
<dbReference type="Proteomes" id="UP000631114">
    <property type="component" value="Unassembled WGS sequence"/>
</dbReference>
<reference evidence="1 2" key="1">
    <citation type="submission" date="2020-10" db="EMBL/GenBank/DDBJ databases">
        <title>The Coptis chinensis genome and diversification of protoberbering-type alkaloids.</title>
        <authorList>
            <person name="Wang B."/>
            <person name="Shu S."/>
            <person name="Song C."/>
            <person name="Liu Y."/>
        </authorList>
    </citation>
    <scope>NUCLEOTIDE SEQUENCE [LARGE SCALE GENOMIC DNA]</scope>
    <source>
        <strain evidence="1">HL-2020</strain>
        <tissue evidence="1">Leaf</tissue>
    </source>
</reference>
<name>A0A835ISB9_9MAGN</name>
<protein>
    <submittedName>
        <fullName evidence="1">Uncharacterized protein</fullName>
    </submittedName>
</protein>
<evidence type="ECO:0000313" key="1">
    <source>
        <dbReference type="EMBL" id="KAF9622128.1"/>
    </source>
</evidence>
<dbReference type="EMBL" id="JADFTS010000002">
    <property type="protein sequence ID" value="KAF9622128.1"/>
    <property type="molecule type" value="Genomic_DNA"/>
</dbReference>
<accession>A0A835ISB9</accession>
<dbReference type="AlphaFoldDB" id="A0A835ISB9"/>
<gene>
    <name evidence="1" type="ORF">IFM89_029412</name>
</gene>